<dbReference type="SUPFAM" id="SSF141868">
    <property type="entry name" value="EAL domain-like"/>
    <property type="match status" value="1"/>
</dbReference>
<dbReference type="PROSITE" id="PS50112">
    <property type="entry name" value="PAS"/>
    <property type="match status" value="1"/>
</dbReference>
<dbReference type="FunFam" id="3.20.20.450:FF:000001">
    <property type="entry name" value="Cyclic di-GMP phosphodiesterase yahA"/>
    <property type="match status" value="1"/>
</dbReference>
<evidence type="ECO:0000259" key="6">
    <source>
        <dbReference type="PROSITE" id="PS50887"/>
    </source>
</evidence>
<dbReference type="CDD" id="cd01949">
    <property type="entry name" value="GGDEF"/>
    <property type="match status" value="1"/>
</dbReference>
<dbReference type="PROSITE" id="PS50887">
    <property type="entry name" value="GGDEF"/>
    <property type="match status" value="1"/>
</dbReference>
<gene>
    <name evidence="7" type="ORF">DAI18_12015</name>
</gene>
<dbReference type="InterPro" id="IPR000160">
    <property type="entry name" value="GGDEF_dom"/>
</dbReference>
<dbReference type="NCBIfam" id="TIGR00254">
    <property type="entry name" value="GGDEF"/>
    <property type="match status" value="1"/>
</dbReference>
<dbReference type="Pfam" id="PF00672">
    <property type="entry name" value="HAMP"/>
    <property type="match status" value="1"/>
</dbReference>
<feature type="transmembrane region" description="Helical" evidence="1">
    <location>
        <begin position="345"/>
        <end position="367"/>
    </location>
</feature>
<keyword evidence="8" id="KW-1185">Reference proteome</keyword>
<feature type="domain" description="PAS" evidence="2">
    <location>
        <begin position="557"/>
        <end position="603"/>
    </location>
</feature>
<evidence type="ECO:0000313" key="7">
    <source>
        <dbReference type="EMBL" id="AVY94684.1"/>
    </source>
</evidence>
<dbReference type="SMART" id="SM00052">
    <property type="entry name" value="EAL"/>
    <property type="match status" value="1"/>
</dbReference>
<dbReference type="CDD" id="cd00130">
    <property type="entry name" value="PAS"/>
    <property type="match status" value="1"/>
</dbReference>
<dbReference type="SUPFAM" id="SSF55073">
    <property type="entry name" value="Nucleotide cyclase"/>
    <property type="match status" value="1"/>
</dbReference>
<dbReference type="Gene3D" id="3.30.70.270">
    <property type="match status" value="1"/>
</dbReference>
<evidence type="ECO:0000259" key="3">
    <source>
        <dbReference type="PROSITE" id="PS50113"/>
    </source>
</evidence>
<dbReference type="SUPFAM" id="SSF158472">
    <property type="entry name" value="HAMP domain-like"/>
    <property type="match status" value="1"/>
</dbReference>
<dbReference type="NCBIfam" id="TIGR00229">
    <property type="entry name" value="sensory_box"/>
    <property type="match status" value="1"/>
</dbReference>
<feature type="domain" description="PAC" evidence="3">
    <location>
        <begin position="507"/>
        <end position="560"/>
    </location>
</feature>
<keyword evidence="1" id="KW-0472">Membrane</keyword>
<dbReference type="Gene3D" id="3.20.20.450">
    <property type="entry name" value="EAL domain"/>
    <property type="match status" value="1"/>
</dbReference>
<organism evidence="7 8">
    <name type="scientific">Microvirgula aerodenitrificans</name>
    <dbReference type="NCBI Taxonomy" id="57480"/>
    <lineage>
        <taxon>Bacteria</taxon>
        <taxon>Pseudomonadati</taxon>
        <taxon>Pseudomonadota</taxon>
        <taxon>Betaproteobacteria</taxon>
        <taxon>Neisseriales</taxon>
        <taxon>Aquaspirillaceae</taxon>
        <taxon>Microvirgula</taxon>
    </lineage>
</organism>
<dbReference type="Proteomes" id="UP000244173">
    <property type="component" value="Chromosome"/>
</dbReference>
<dbReference type="InterPro" id="IPR003660">
    <property type="entry name" value="HAMP_dom"/>
</dbReference>
<feature type="domain" description="PAC" evidence="3">
    <location>
        <begin position="628"/>
        <end position="682"/>
    </location>
</feature>
<dbReference type="GO" id="GO:0016020">
    <property type="term" value="C:membrane"/>
    <property type="evidence" value="ECO:0007669"/>
    <property type="project" value="InterPro"/>
</dbReference>
<name>A0A2S0PBB3_9NEIS</name>
<dbReference type="InterPro" id="IPR029787">
    <property type="entry name" value="Nucleotide_cyclase"/>
</dbReference>
<dbReference type="SMART" id="SM00086">
    <property type="entry name" value="PAC"/>
    <property type="match status" value="2"/>
</dbReference>
<evidence type="ECO:0000259" key="4">
    <source>
        <dbReference type="PROSITE" id="PS50883"/>
    </source>
</evidence>
<dbReference type="InterPro" id="IPR000700">
    <property type="entry name" value="PAS-assoc_C"/>
</dbReference>
<feature type="domain" description="GGDEF" evidence="6">
    <location>
        <begin position="714"/>
        <end position="847"/>
    </location>
</feature>
<sequence length="1114" mass="123598">MSSNSRERLSSRRVHTKAQLTLFLTNWAMKMNVSLRWKILAGSLIAGALAAILASVDIHSAVNDLVKQKTTSNQLAAFERTLKIASQIPRERNAWDIPLTRENPATLAQIDNAKKEIAKTDALVNSARQAMIAAGLTTTRLDAGVAIFRKIRVAAQEAAAKPRKKRPHNIHPDIQDGFARGLIHLTAATDEAFLALGKSGNSRLVQAAALARLAQEMRTINGIRAANLAVFVYGEDFAGDRVTTVTEESGAVALLAKQLEKMVGDLGDQPKLVNALAAMRTTLMIEGEQRFRSIINAAREGRPCPISAVAWHKWVRSALDSSLVLRDAALDVAHDQSSSLFQDTVVNLVFALTSLIVVAIVFAGTVFRVNKMVIHPLTVLTGLVRRLANNDLTISIPRTTREDEIGELTKAIVVFRESAIQVERLEAELHATQQAHILSITNALPDIVAVLDTDLRYVVCNPAYVGCFQKIFGEHIEPGMLFLEKTAANLPRSGEFENKWRKALSGESFSTEWKYDEGVNEINYDSHYGPIFNANGELIGAFHIGRDITQRKKDELELRKLSMVVEQGPMTVVVTDAKGNIQYVNKAFTETTGYQLDEVLGENPRILSSGMTPANEYSSLWTQVRSGRPWTGRFRNKKKDGGFYWEDAVIFPILDETGSIDHIAAIKQDVTKRLEAEEHIAFLASHDELTRLPNRLLSRDRMEQSMVNAHRENCKVALFFIDLDRFKWVNDSLGHLVGDALLRMAAERIKGCIREADTLGRQGGDEFLVILSCIDDFNVVNRVATRILEQMAEPFFIDGVELFLSVSIGVSVYPDNGRDFDTLLKRADSAMYLAKDSGRNTYRFFTEQSNVDANEYVSILGGLRKALERNEFVLHYQPQIDLAAGQVVGFEALIRWNSPQQGLVPPRVFIPVAEDSGLIIKIGEWVLQEACLQAAKWQSICSHLVVAVNLSAFQFKRGNILQCVQDALTNANLDPSLLELELTESILIKDTDNILATIKDLKALGVRLSIDDFGTGYSSLTYLRQFNADKLKIDQSFVRGATHNADDNTIIRAIAQMAREMGMKSIAEGVEDAETLDIVRSHGCDEVQGYYFAKPLPADEVADFLTRAMPSIRI</sequence>
<dbReference type="Pfam" id="PF13426">
    <property type="entry name" value="PAS_9"/>
    <property type="match status" value="1"/>
</dbReference>
<keyword evidence="1" id="KW-0812">Transmembrane</keyword>
<dbReference type="PROSITE" id="PS50883">
    <property type="entry name" value="EAL"/>
    <property type="match status" value="1"/>
</dbReference>
<dbReference type="SMART" id="SM00267">
    <property type="entry name" value="GGDEF"/>
    <property type="match status" value="1"/>
</dbReference>
<dbReference type="Pfam" id="PF08448">
    <property type="entry name" value="PAS_4"/>
    <property type="match status" value="1"/>
</dbReference>
<dbReference type="Gene3D" id="3.30.450.20">
    <property type="entry name" value="PAS domain"/>
    <property type="match status" value="2"/>
</dbReference>
<feature type="domain" description="EAL" evidence="4">
    <location>
        <begin position="856"/>
        <end position="1109"/>
    </location>
</feature>
<accession>A0A2S0PBB3</accession>
<dbReference type="PANTHER" id="PTHR44757">
    <property type="entry name" value="DIGUANYLATE CYCLASE DGCP"/>
    <property type="match status" value="1"/>
</dbReference>
<feature type="domain" description="HAMP" evidence="5">
    <location>
        <begin position="371"/>
        <end position="424"/>
    </location>
</feature>
<evidence type="ECO:0000259" key="5">
    <source>
        <dbReference type="PROSITE" id="PS50885"/>
    </source>
</evidence>
<dbReference type="Pfam" id="PF00563">
    <property type="entry name" value="EAL"/>
    <property type="match status" value="1"/>
</dbReference>
<dbReference type="AlphaFoldDB" id="A0A2S0PBB3"/>
<dbReference type="InterPro" id="IPR000014">
    <property type="entry name" value="PAS"/>
</dbReference>
<dbReference type="CDD" id="cd06225">
    <property type="entry name" value="HAMP"/>
    <property type="match status" value="1"/>
</dbReference>
<dbReference type="InterPro" id="IPR035965">
    <property type="entry name" value="PAS-like_dom_sf"/>
</dbReference>
<dbReference type="PROSITE" id="PS50885">
    <property type="entry name" value="HAMP"/>
    <property type="match status" value="1"/>
</dbReference>
<dbReference type="KEGG" id="maer:DAI18_12015"/>
<dbReference type="InterPro" id="IPR035919">
    <property type="entry name" value="EAL_sf"/>
</dbReference>
<dbReference type="PANTHER" id="PTHR44757:SF2">
    <property type="entry name" value="BIOFILM ARCHITECTURE MAINTENANCE PROTEIN MBAA"/>
    <property type="match status" value="1"/>
</dbReference>
<keyword evidence="1" id="KW-1133">Transmembrane helix</keyword>
<dbReference type="RefSeq" id="WP_107889533.1">
    <property type="nucleotide sequence ID" value="NZ_CP028519.1"/>
</dbReference>
<dbReference type="InterPro" id="IPR001633">
    <property type="entry name" value="EAL_dom"/>
</dbReference>
<dbReference type="OrthoDB" id="9813903at2"/>
<reference evidence="7 8" key="1">
    <citation type="submission" date="2018-04" db="EMBL/GenBank/DDBJ databases">
        <title>Denitrifier Microvirgula.</title>
        <authorList>
            <person name="Anderson E."/>
            <person name="Jang J."/>
            <person name="Ishii S."/>
        </authorList>
    </citation>
    <scope>NUCLEOTIDE SEQUENCE [LARGE SCALE GENOMIC DNA]</scope>
    <source>
        <strain evidence="7 8">BE2.4</strain>
    </source>
</reference>
<dbReference type="Pfam" id="PF00990">
    <property type="entry name" value="GGDEF"/>
    <property type="match status" value="1"/>
</dbReference>
<evidence type="ECO:0000256" key="1">
    <source>
        <dbReference type="SAM" id="Phobius"/>
    </source>
</evidence>
<dbReference type="PROSITE" id="PS50113">
    <property type="entry name" value="PAC"/>
    <property type="match status" value="2"/>
</dbReference>
<proteinExistence type="predicted"/>
<dbReference type="InterPro" id="IPR052155">
    <property type="entry name" value="Biofilm_reg_signaling"/>
</dbReference>
<dbReference type="CDD" id="cd01948">
    <property type="entry name" value="EAL"/>
    <property type="match status" value="1"/>
</dbReference>
<dbReference type="InterPro" id="IPR043128">
    <property type="entry name" value="Rev_trsase/Diguanyl_cyclase"/>
</dbReference>
<dbReference type="SUPFAM" id="SSF55785">
    <property type="entry name" value="PYP-like sensor domain (PAS domain)"/>
    <property type="match status" value="2"/>
</dbReference>
<dbReference type="InterPro" id="IPR013656">
    <property type="entry name" value="PAS_4"/>
</dbReference>
<dbReference type="SMART" id="SM00304">
    <property type="entry name" value="HAMP"/>
    <property type="match status" value="1"/>
</dbReference>
<dbReference type="SMART" id="SM00091">
    <property type="entry name" value="PAS"/>
    <property type="match status" value="2"/>
</dbReference>
<protein>
    <submittedName>
        <fullName evidence="7">Uncharacterized protein</fullName>
    </submittedName>
</protein>
<dbReference type="EMBL" id="CP028519">
    <property type="protein sequence ID" value="AVY94684.1"/>
    <property type="molecule type" value="Genomic_DNA"/>
</dbReference>
<evidence type="ECO:0000259" key="2">
    <source>
        <dbReference type="PROSITE" id="PS50112"/>
    </source>
</evidence>
<dbReference type="Gene3D" id="6.10.340.10">
    <property type="match status" value="1"/>
</dbReference>
<dbReference type="InterPro" id="IPR001610">
    <property type="entry name" value="PAC"/>
</dbReference>
<evidence type="ECO:0000313" key="8">
    <source>
        <dbReference type="Proteomes" id="UP000244173"/>
    </source>
</evidence>
<dbReference type="GO" id="GO:0007165">
    <property type="term" value="P:signal transduction"/>
    <property type="evidence" value="ECO:0007669"/>
    <property type="project" value="InterPro"/>
</dbReference>